<dbReference type="Proteomes" id="UP000032360">
    <property type="component" value="Unassembled WGS sequence"/>
</dbReference>
<reference evidence="2 3" key="1">
    <citation type="submission" date="2015-01" db="EMBL/GenBank/DDBJ databases">
        <title>Draft genome of the acidophilic iron oxidizer Acidithrix ferrooxidans strain Py-F3.</title>
        <authorList>
            <person name="Poehlein A."/>
            <person name="Eisen S."/>
            <person name="Schloemann M."/>
            <person name="Johnson B.D."/>
            <person name="Daniel R."/>
            <person name="Muehling M."/>
        </authorList>
    </citation>
    <scope>NUCLEOTIDE SEQUENCE [LARGE SCALE GENOMIC DNA]</scope>
    <source>
        <strain evidence="2 3">Py-F3</strain>
    </source>
</reference>
<dbReference type="GO" id="GO:0005524">
    <property type="term" value="F:ATP binding"/>
    <property type="evidence" value="ECO:0007669"/>
    <property type="project" value="UniProtKB-KW"/>
</dbReference>
<dbReference type="STRING" id="1280514.AXFE_26930"/>
<keyword evidence="1" id="KW-0648">Protein biosynthesis</keyword>
<gene>
    <name evidence="1 2" type="primary">gatC</name>
    <name evidence="2" type="ORF">AXFE_26930</name>
</gene>
<dbReference type="EC" id="6.3.5.-" evidence="1"/>
<keyword evidence="1 2" id="KW-0436">Ligase</keyword>
<dbReference type="SUPFAM" id="SSF141000">
    <property type="entry name" value="Glu-tRNAGln amidotransferase C subunit"/>
    <property type="match status" value="1"/>
</dbReference>
<name>A0A0D8HEW5_9ACTN</name>
<dbReference type="GO" id="GO:0006450">
    <property type="term" value="P:regulation of translational fidelity"/>
    <property type="evidence" value="ECO:0007669"/>
    <property type="project" value="InterPro"/>
</dbReference>
<dbReference type="GO" id="GO:0050566">
    <property type="term" value="F:asparaginyl-tRNA synthase (glutamine-hydrolyzing) activity"/>
    <property type="evidence" value="ECO:0007669"/>
    <property type="project" value="RHEA"/>
</dbReference>
<dbReference type="GO" id="GO:0070681">
    <property type="term" value="P:glutaminyl-tRNAGln biosynthesis via transamidation"/>
    <property type="evidence" value="ECO:0007669"/>
    <property type="project" value="TreeGrafter"/>
</dbReference>
<comment type="function">
    <text evidence="1">Allows the formation of correctly charged Asn-tRNA(Asn) or Gln-tRNA(Gln) through the transamidation of misacylated Asp-tRNA(Asn) or Glu-tRNA(Gln) in organisms which lack either or both of asparaginyl-tRNA or glutaminyl-tRNA synthetases. The reaction takes place in the presence of glutamine and ATP through an activated phospho-Asp-tRNA(Asn) or phospho-Glu-tRNA(Gln).</text>
</comment>
<evidence type="ECO:0000313" key="2">
    <source>
        <dbReference type="EMBL" id="KJF16463.1"/>
    </source>
</evidence>
<keyword evidence="3" id="KW-1185">Reference proteome</keyword>
<dbReference type="HAMAP" id="MF_00122">
    <property type="entry name" value="GatC"/>
    <property type="match status" value="1"/>
</dbReference>
<protein>
    <recommendedName>
        <fullName evidence="1">Aspartyl/glutamyl-tRNA(Asn/Gln) amidotransferase subunit C</fullName>
        <shortName evidence="1">Asp/Glu-ADT subunit C</shortName>
        <ecNumber evidence="1">6.3.5.-</ecNumber>
    </recommendedName>
</protein>
<dbReference type="EMBL" id="JXYS01000082">
    <property type="protein sequence ID" value="KJF16463.1"/>
    <property type="molecule type" value="Genomic_DNA"/>
</dbReference>
<evidence type="ECO:0000313" key="3">
    <source>
        <dbReference type="Proteomes" id="UP000032360"/>
    </source>
</evidence>
<comment type="catalytic activity">
    <reaction evidence="1">
        <text>L-aspartyl-tRNA(Asn) + L-glutamine + ATP + H2O = L-asparaginyl-tRNA(Asn) + L-glutamate + ADP + phosphate + 2 H(+)</text>
        <dbReference type="Rhea" id="RHEA:14513"/>
        <dbReference type="Rhea" id="RHEA-COMP:9674"/>
        <dbReference type="Rhea" id="RHEA-COMP:9677"/>
        <dbReference type="ChEBI" id="CHEBI:15377"/>
        <dbReference type="ChEBI" id="CHEBI:15378"/>
        <dbReference type="ChEBI" id="CHEBI:29985"/>
        <dbReference type="ChEBI" id="CHEBI:30616"/>
        <dbReference type="ChEBI" id="CHEBI:43474"/>
        <dbReference type="ChEBI" id="CHEBI:58359"/>
        <dbReference type="ChEBI" id="CHEBI:78515"/>
        <dbReference type="ChEBI" id="CHEBI:78516"/>
        <dbReference type="ChEBI" id="CHEBI:456216"/>
    </reaction>
</comment>
<dbReference type="GO" id="GO:0016740">
    <property type="term" value="F:transferase activity"/>
    <property type="evidence" value="ECO:0007669"/>
    <property type="project" value="UniProtKB-KW"/>
</dbReference>
<dbReference type="OrthoDB" id="5295223at2"/>
<dbReference type="Pfam" id="PF02686">
    <property type="entry name" value="GatC"/>
    <property type="match status" value="1"/>
</dbReference>
<proteinExistence type="inferred from homology"/>
<comment type="catalytic activity">
    <reaction evidence="1">
        <text>L-glutamyl-tRNA(Gln) + L-glutamine + ATP + H2O = L-glutaminyl-tRNA(Gln) + L-glutamate + ADP + phosphate + H(+)</text>
        <dbReference type="Rhea" id="RHEA:17521"/>
        <dbReference type="Rhea" id="RHEA-COMP:9681"/>
        <dbReference type="Rhea" id="RHEA-COMP:9684"/>
        <dbReference type="ChEBI" id="CHEBI:15377"/>
        <dbReference type="ChEBI" id="CHEBI:15378"/>
        <dbReference type="ChEBI" id="CHEBI:29985"/>
        <dbReference type="ChEBI" id="CHEBI:30616"/>
        <dbReference type="ChEBI" id="CHEBI:43474"/>
        <dbReference type="ChEBI" id="CHEBI:58359"/>
        <dbReference type="ChEBI" id="CHEBI:78520"/>
        <dbReference type="ChEBI" id="CHEBI:78521"/>
        <dbReference type="ChEBI" id="CHEBI:456216"/>
    </reaction>
</comment>
<evidence type="ECO:0000256" key="1">
    <source>
        <dbReference type="HAMAP-Rule" id="MF_00122"/>
    </source>
</evidence>
<dbReference type="PANTHER" id="PTHR15004:SF0">
    <property type="entry name" value="GLUTAMYL-TRNA(GLN) AMIDOTRANSFERASE SUBUNIT C, MITOCHONDRIAL"/>
    <property type="match status" value="1"/>
</dbReference>
<dbReference type="PANTHER" id="PTHR15004">
    <property type="entry name" value="GLUTAMYL-TRNA(GLN) AMIDOTRANSFERASE SUBUNIT C, MITOCHONDRIAL"/>
    <property type="match status" value="1"/>
</dbReference>
<keyword evidence="1" id="KW-0547">Nucleotide-binding</keyword>
<comment type="similarity">
    <text evidence="1">Belongs to the GatC family.</text>
</comment>
<organism evidence="2 3">
    <name type="scientific">Acidithrix ferrooxidans</name>
    <dbReference type="NCBI Taxonomy" id="1280514"/>
    <lineage>
        <taxon>Bacteria</taxon>
        <taxon>Bacillati</taxon>
        <taxon>Actinomycetota</taxon>
        <taxon>Acidimicrobiia</taxon>
        <taxon>Acidimicrobiales</taxon>
        <taxon>Acidimicrobiaceae</taxon>
        <taxon>Acidithrix</taxon>
    </lineage>
</organism>
<dbReference type="GO" id="GO:0050567">
    <property type="term" value="F:glutaminyl-tRNA synthase (glutamine-hydrolyzing) activity"/>
    <property type="evidence" value="ECO:0007669"/>
    <property type="project" value="UniProtKB-UniRule"/>
</dbReference>
<dbReference type="Gene3D" id="1.10.20.60">
    <property type="entry name" value="Glu-tRNAGln amidotransferase C subunit, N-terminal domain"/>
    <property type="match status" value="1"/>
</dbReference>
<comment type="caution">
    <text evidence="2">The sequence shown here is derived from an EMBL/GenBank/DDBJ whole genome shotgun (WGS) entry which is preliminary data.</text>
</comment>
<dbReference type="InterPro" id="IPR036113">
    <property type="entry name" value="Asp/Glu-ADT_sf_sub_c"/>
</dbReference>
<sequence>MSADKISSNETRHIAHLARLALSEAEIEDFTGQLAAILEHAKDIESLNLDDVAPTRHALPIKNVMRSDEVRKSVNREEVLRMAPETQANMFLVPKIIGED</sequence>
<keyword evidence="2" id="KW-0808">Transferase</keyword>
<keyword evidence="1" id="KW-0067">ATP-binding</keyword>
<dbReference type="RefSeq" id="WP_052606389.1">
    <property type="nucleotide sequence ID" value="NZ_JXYS01000082.1"/>
</dbReference>
<dbReference type="AlphaFoldDB" id="A0A0D8HEW5"/>
<comment type="subunit">
    <text evidence="1">Heterotrimer of A, B and C subunits.</text>
</comment>
<dbReference type="NCBIfam" id="TIGR00135">
    <property type="entry name" value="gatC"/>
    <property type="match status" value="1"/>
</dbReference>
<accession>A0A0D8HEW5</accession>
<dbReference type="InterPro" id="IPR003837">
    <property type="entry name" value="GatC"/>
</dbReference>
<dbReference type="GO" id="GO:0006412">
    <property type="term" value="P:translation"/>
    <property type="evidence" value="ECO:0007669"/>
    <property type="project" value="UniProtKB-UniRule"/>
</dbReference>